<organism evidence="8 9">
    <name type="scientific">Sorangium cellulosum</name>
    <name type="common">Polyangium cellulosum</name>
    <dbReference type="NCBI Taxonomy" id="56"/>
    <lineage>
        <taxon>Bacteria</taxon>
        <taxon>Pseudomonadati</taxon>
        <taxon>Myxococcota</taxon>
        <taxon>Polyangia</taxon>
        <taxon>Polyangiales</taxon>
        <taxon>Polyangiaceae</taxon>
        <taxon>Sorangium</taxon>
    </lineage>
</organism>
<reference evidence="8 9" key="1">
    <citation type="submission" date="2014-02" db="EMBL/GenBank/DDBJ databases">
        <title>The small core and large imbalanced accessory genome model reveals a collaborative survival strategy of Sorangium cellulosum strains in nature.</title>
        <authorList>
            <person name="Han K."/>
            <person name="Peng R."/>
            <person name="Blom J."/>
            <person name="Li Y.-Z."/>
        </authorList>
    </citation>
    <scope>NUCLEOTIDE SEQUENCE [LARGE SCALE GENOMIC DNA]</scope>
    <source>
        <strain evidence="8 9">So0011-07</strain>
    </source>
</reference>
<name>A0A150RAI9_SORCE</name>
<feature type="binding site" evidence="7">
    <location>
        <position position="93"/>
    </location>
    <ligand>
        <name>Mg(2+)</name>
        <dbReference type="ChEBI" id="CHEBI:18420"/>
        <label>2</label>
    </ligand>
</feature>
<evidence type="ECO:0000256" key="1">
    <source>
        <dbReference type="ARBA" id="ARBA00001625"/>
    </source>
</evidence>
<dbReference type="Gene3D" id="3.40.190.80">
    <property type="match status" value="1"/>
</dbReference>
<dbReference type="EMBL" id="JEMB01002913">
    <property type="protein sequence ID" value="KYF77324.1"/>
    <property type="molecule type" value="Genomic_DNA"/>
</dbReference>
<evidence type="ECO:0000256" key="3">
    <source>
        <dbReference type="ARBA" id="ARBA00022842"/>
    </source>
</evidence>
<dbReference type="PROSITE" id="PS00630">
    <property type="entry name" value="IMP_2"/>
    <property type="match status" value="1"/>
</dbReference>
<evidence type="ECO:0000313" key="9">
    <source>
        <dbReference type="Proteomes" id="UP000075635"/>
    </source>
</evidence>
<keyword evidence="2 7" id="KW-0479">Metal-binding</keyword>
<feature type="binding site" evidence="7">
    <location>
        <position position="67"/>
    </location>
    <ligand>
        <name>Mg(2+)</name>
        <dbReference type="ChEBI" id="CHEBI:18420"/>
        <label>1</label>
        <note>catalytic</note>
    </ligand>
</feature>
<protein>
    <recommendedName>
        <fullName evidence="4">3'(2'),5-bisphosphonucleoside 3'(2')-phosphohydrolase</fullName>
    </recommendedName>
    <alternativeName>
        <fullName evidence="6">3'-phosphoadenosine 5'-phosphate phosphatase</fullName>
    </alternativeName>
    <alternativeName>
        <fullName evidence="5">DPNPase</fullName>
    </alternativeName>
</protein>
<proteinExistence type="predicted"/>
<evidence type="ECO:0000256" key="5">
    <source>
        <dbReference type="ARBA" id="ARBA00042530"/>
    </source>
</evidence>
<feature type="binding site" evidence="7">
    <location>
        <position position="220"/>
    </location>
    <ligand>
        <name>Mg(2+)</name>
        <dbReference type="ChEBI" id="CHEBI:18420"/>
        <label>2</label>
    </ligand>
</feature>
<keyword evidence="3 7" id="KW-0460">Magnesium</keyword>
<dbReference type="SUPFAM" id="SSF56655">
    <property type="entry name" value="Carbohydrate phosphatase"/>
    <property type="match status" value="1"/>
</dbReference>
<feature type="binding site" evidence="7">
    <location>
        <position position="92"/>
    </location>
    <ligand>
        <name>Mg(2+)</name>
        <dbReference type="ChEBI" id="CHEBI:18420"/>
        <label>1</label>
        <note>catalytic</note>
    </ligand>
</feature>
<evidence type="ECO:0000256" key="7">
    <source>
        <dbReference type="PIRSR" id="PIRSR600760-2"/>
    </source>
</evidence>
<evidence type="ECO:0000256" key="4">
    <source>
        <dbReference type="ARBA" id="ARBA00041694"/>
    </source>
</evidence>
<dbReference type="GO" id="GO:0008441">
    <property type="term" value="F:3'(2'),5'-bisphosphate nucleotidase activity"/>
    <property type="evidence" value="ECO:0007669"/>
    <property type="project" value="UniProtKB-EC"/>
</dbReference>
<feature type="binding site" evidence="7">
    <location>
        <position position="90"/>
    </location>
    <ligand>
        <name>Mg(2+)</name>
        <dbReference type="ChEBI" id="CHEBI:18420"/>
        <label>2</label>
    </ligand>
</feature>
<sequence length="292" mass="30620">MKADPELEEVLRIARAAERRVRAIYATDFTVELKGPGDPVTRADREASDIICESLAASFPGDAILSEEGVPQDPAEVARLVASRRVWFVDPLDGTREFTEHIGQFAVMIGLAVAGRAVLGAVVMPADGEAIAGRIGGPAFAEDAPGARRRPLSVSAVSDPRDATIVVSRSHRPPLLDTLLDHLGVGSVVPCGFVGVKVARLVLGQADLYVHDGGGAKRWDTCGPEAVLTAAGGRMSDLDGASIDYRSDDLVLRSGIVATNGALHEAVLSAVAASRERAAAARSYDRHVTKGS</sequence>
<evidence type="ECO:0000256" key="2">
    <source>
        <dbReference type="ARBA" id="ARBA00022723"/>
    </source>
</evidence>
<dbReference type="InterPro" id="IPR020550">
    <property type="entry name" value="Inositol_monophosphatase_CS"/>
</dbReference>
<dbReference type="PROSITE" id="PS00629">
    <property type="entry name" value="IMP_1"/>
    <property type="match status" value="1"/>
</dbReference>
<evidence type="ECO:0000256" key="6">
    <source>
        <dbReference type="ARBA" id="ARBA00044544"/>
    </source>
</evidence>
<dbReference type="AlphaFoldDB" id="A0A150RAI9"/>
<dbReference type="Gene3D" id="3.30.540.10">
    <property type="entry name" value="Fructose-1,6-Bisphosphatase, subunit A, domain 1"/>
    <property type="match status" value="1"/>
</dbReference>
<dbReference type="PANTHER" id="PTHR43028:SF5">
    <property type="entry name" value="3'(2'),5'-BISPHOSPHATE NUCLEOTIDASE 1"/>
    <property type="match status" value="1"/>
</dbReference>
<dbReference type="PANTHER" id="PTHR43028">
    <property type="entry name" value="3'(2'),5'-BISPHOSPHATE NUCLEOTIDASE 1"/>
    <property type="match status" value="1"/>
</dbReference>
<comment type="caution">
    <text evidence="8">The sequence shown here is derived from an EMBL/GenBank/DDBJ whole genome shotgun (WGS) entry which is preliminary data.</text>
</comment>
<comment type="catalytic activity">
    <reaction evidence="1">
        <text>adenosine 3',5'-bisphosphate + H2O = AMP + phosphate</text>
        <dbReference type="Rhea" id="RHEA:10040"/>
        <dbReference type="ChEBI" id="CHEBI:15377"/>
        <dbReference type="ChEBI" id="CHEBI:43474"/>
        <dbReference type="ChEBI" id="CHEBI:58343"/>
        <dbReference type="ChEBI" id="CHEBI:456215"/>
        <dbReference type="EC" id="3.1.3.7"/>
    </reaction>
</comment>
<dbReference type="PRINTS" id="PR00377">
    <property type="entry name" value="IMPHPHTASES"/>
</dbReference>
<evidence type="ECO:0000313" key="8">
    <source>
        <dbReference type="EMBL" id="KYF77324.1"/>
    </source>
</evidence>
<dbReference type="InterPro" id="IPR050725">
    <property type="entry name" value="CysQ/Inositol_MonoPase"/>
</dbReference>
<comment type="cofactor">
    <cofactor evidence="7">
        <name>Mg(2+)</name>
        <dbReference type="ChEBI" id="CHEBI:18420"/>
    </cofactor>
</comment>
<dbReference type="CDD" id="cd01638">
    <property type="entry name" value="CysQ"/>
    <property type="match status" value="1"/>
</dbReference>
<dbReference type="Proteomes" id="UP000075635">
    <property type="component" value="Unassembled WGS sequence"/>
</dbReference>
<gene>
    <name evidence="8" type="ORF">BE17_18525</name>
</gene>
<dbReference type="GO" id="GO:0046872">
    <property type="term" value="F:metal ion binding"/>
    <property type="evidence" value="ECO:0007669"/>
    <property type="project" value="UniProtKB-KW"/>
</dbReference>
<dbReference type="InterPro" id="IPR020583">
    <property type="entry name" value="Inositol_monoP_metal-BS"/>
</dbReference>
<dbReference type="Pfam" id="PF00459">
    <property type="entry name" value="Inositol_P"/>
    <property type="match status" value="1"/>
</dbReference>
<dbReference type="InterPro" id="IPR000760">
    <property type="entry name" value="Inositol_monophosphatase-like"/>
</dbReference>
<accession>A0A150RAI9</accession>
<dbReference type="GO" id="GO:0046854">
    <property type="term" value="P:phosphatidylinositol phosphate biosynthetic process"/>
    <property type="evidence" value="ECO:0007669"/>
    <property type="project" value="InterPro"/>
</dbReference>